<dbReference type="EMBL" id="AP022871">
    <property type="protein sequence ID" value="BCB86070.1"/>
    <property type="molecule type" value="Genomic_DNA"/>
</dbReference>
<dbReference type="AlphaFoldDB" id="A0A6F8YJ19"/>
<reference evidence="1 2" key="1">
    <citation type="submission" date="2020-03" db="EMBL/GenBank/DDBJ databases">
        <title>Whole genome shotgun sequence of Phytohabitans suffuscus NBRC 105367.</title>
        <authorList>
            <person name="Komaki H."/>
            <person name="Tamura T."/>
        </authorList>
    </citation>
    <scope>NUCLEOTIDE SEQUENCE [LARGE SCALE GENOMIC DNA]</scope>
    <source>
        <strain evidence="1 2">NBRC 105367</strain>
    </source>
</reference>
<keyword evidence="2" id="KW-1185">Reference proteome</keyword>
<dbReference type="Proteomes" id="UP000503011">
    <property type="component" value="Chromosome"/>
</dbReference>
<dbReference type="KEGG" id="psuu:Psuf_033830"/>
<accession>A0A6F8YJ19</accession>
<organism evidence="1 2">
    <name type="scientific">Phytohabitans suffuscus</name>
    <dbReference type="NCBI Taxonomy" id="624315"/>
    <lineage>
        <taxon>Bacteria</taxon>
        <taxon>Bacillati</taxon>
        <taxon>Actinomycetota</taxon>
        <taxon>Actinomycetes</taxon>
        <taxon>Micromonosporales</taxon>
        <taxon>Micromonosporaceae</taxon>
    </lineage>
</organism>
<protein>
    <submittedName>
        <fullName evidence="1">Uncharacterized protein</fullName>
    </submittedName>
</protein>
<proteinExistence type="predicted"/>
<sequence length="49" mass="5187">MVRAGGAPPGSWFVDQRHYVVAARLSDLRGPVAGVVTLDRHLDWAGDGG</sequence>
<evidence type="ECO:0000313" key="1">
    <source>
        <dbReference type="EMBL" id="BCB86070.1"/>
    </source>
</evidence>
<gene>
    <name evidence="1" type="ORF">Psuf_033830</name>
</gene>
<name>A0A6F8YJ19_9ACTN</name>
<evidence type="ECO:0000313" key="2">
    <source>
        <dbReference type="Proteomes" id="UP000503011"/>
    </source>
</evidence>
<reference evidence="1 2" key="2">
    <citation type="submission" date="2020-03" db="EMBL/GenBank/DDBJ databases">
        <authorList>
            <person name="Ichikawa N."/>
            <person name="Kimura A."/>
            <person name="Kitahashi Y."/>
            <person name="Uohara A."/>
        </authorList>
    </citation>
    <scope>NUCLEOTIDE SEQUENCE [LARGE SCALE GENOMIC DNA]</scope>
    <source>
        <strain evidence="1 2">NBRC 105367</strain>
    </source>
</reference>